<dbReference type="Ensembl" id="ENSEEET00000005790.2">
    <property type="protein sequence ID" value="ENSEEEP00000005713.2"/>
    <property type="gene ID" value="ENSEEEG00000029131.1"/>
</dbReference>
<dbReference type="Gene3D" id="2.60.40.10">
    <property type="entry name" value="Immunoglobulins"/>
    <property type="match status" value="2"/>
</dbReference>
<dbReference type="PANTHER" id="PTHR23267">
    <property type="entry name" value="IMMUNOGLOBULIN LIGHT CHAIN"/>
    <property type="match status" value="1"/>
</dbReference>
<evidence type="ECO:0000313" key="3">
    <source>
        <dbReference type="Ensembl" id="ENSEEEP00000005713.2"/>
    </source>
</evidence>
<dbReference type="Pfam" id="PF07654">
    <property type="entry name" value="C1-set"/>
    <property type="match status" value="1"/>
</dbReference>
<dbReference type="InterPro" id="IPR013783">
    <property type="entry name" value="Ig-like_fold"/>
</dbReference>
<keyword evidence="1" id="KW-1015">Disulfide bond</keyword>
<dbReference type="InterPro" id="IPR050150">
    <property type="entry name" value="IgV_Light_Chain"/>
</dbReference>
<accession>A0A4W4E446</accession>
<dbReference type="PROSITE" id="PS50835">
    <property type="entry name" value="IG_LIKE"/>
    <property type="match status" value="1"/>
</dbReference>
<dbReference type="InterPro" id="IPR007110">
    <property type="entry name" value="Ig-like_dom"/>
</dbReference>
<evidence type="ECO:0000259" key="2">
    <source>
        <dbReference type="PROSITE" id="PS50835"/>
    </source>
</evidence>
<reference evidence="4" key="2">
    <citation type="journal article" date="2017" name="Sci. Adv.">
        <title>A tail of two voltages: Proteomic comparison of the three electric organs of the electric eel.</title>
        <authorList>
            <person name="Traeger L.L."/>
            <person name="Sabat G."/>
            <person name="Barrett-Wilt G.A."/>
            <person name="Wells G.B."/>
            <person name="Sussman M.R."/>
        </authorList>
    </citation>
    <scope>NUCLEOTIDE SEQUENCE [LARGE SCALE GENOMIC DNA]</scope>
</reference>
<evidence type="ECO:0000313" key="4">
    <source>
        <dbReference type="Proteomes" id="UP000314983"/>
    </source>
</evidence>
<dbReference type="SMART" id="SM00407">
    <property type="entry name" value="IGc1"/>
    <property type="match status" value="1"/>
</dbReference>
<dbReference type="SUPFAM" id="SSF48726">
    <property type="entry name" value="Immunoglobulin"/>
    <property type="match status" value="2"/>
</dbReference>
<feature type="domain" description="Ig-like" evidence="2">
    <location>
        <begin position="148"/>
        <end position="242"/>
    </location>
</feature>
<keyword evidence="4" id="KW-1185">Reference proteome</keyword>
<reference evidence="3" key="4">
    <citation type="submission" date="2025-08" db="UniProtKB">
        <authorList>
            <consortium name="Ensembl"/>
        </authorList>
    </citation>
    <scope>IDENTIFICATION</scope>
</reference>
<dbReference type="InterPro" id="IPR013106">
    <property type="entry name" value="Ig_V-set"/>
</dbReference>
<evidence type="ECO:0000256" key="1">
    <source>
        <dbReference type="ARBA" id="ARBA00023157"/>
    </source>
</evidence>
<reference evidence="3" key="3">
    <citation type="submission" date="2020-05" db="EMBL/GenBank/DDBJ databases">
        <title>Electrophorus electricus (electric eel) genome, fEleEle1, primary haplotype.</title>
        <authorList>
            <person name="Myers G."/>
            <person name="Meyer A."/>
            <person name="Fedrigo O."/>
            <person name="Formenti G."/>
            <person name="Rhie A."/>
            <person name="Tracey A."/>
            <person name="Sims Y."/>
            <person name="Jarvis E.D."/>
        </authorList>
    </citation>
    <scope>NUCLEOTIDE SEQUENCE [LARGE SCALE GENOMIC DNA]</scope>
</reference>
<dbReference type="Proteomes" id="UP000314983">
    <property type="component" value="Chromosome 2"/>
</dbReference>
<dbReference type="SMART" id="SM00406">
    <property type="entry name" value="IGv"/>
    <property type="match status" value="1"/>
</dbReference>
<reference evidence="3" key="5">
    <citation type="submission" date="2025-09" db="UniProtKB">
        <authorList>
            <consortium name="Ensembl"/>
        </authorList>
    </citation>
    <scope>IDENTIFICATION</scope>
</reference>
<dbReference type="FunFam" id="2.60.40.10:FF:000283">
    <property type="entry name" value="Immunoglobulin kappa constant"/>
    <property type="match status" value="1"/>
</dbReference>
<proteinExistence type="predicted"/>
<dbReference type="GeneTree" id="ENSGT01150000286956"/>
<reference evidence="4" key="1">
    <citation type="journal article" date="2014" name="Science">
        <title>Nonhuman genetics. Genomic basis for the convergent evolution of electric organs.</title>
        <authorList>
            <person name="Gallant J.R."/>
            <person name="Traeger L.L."/>
            <person name="Volkening J.D."/>
            <person name="Moffett H."/>
            <person name="Chen P.H."/>
            <person name="Novina C.D."/>
            <person name="Phillips G.N.Jr."/>
            <person name="Anand R."/>
            <person name="Wells G.B."/>
            <person name="Pinch M."/>
            <person name="Guth R."/>
            <person name="Unguez G.A."/>
            <person name="Albert J.S."/>
            <person name="Zakon H.H."/>
            <person name="Samanta M.P."/>
            <person name="Sussman M.R."/>
        </authorList>
    </citation>
    <scope>NUCLEOTIDE SEQUENCE [LARGE SCALE GENOMIC DNA]</scope>
</reference>
<dbReference type="InterPro" id="IPR003597">
    <property type="entry name" value="Ig_C1-set"/>
</dbReference>
<dbReference type="Pfam" id="PF07686">
    <property type="entry name" value="V-set"/>
    <property type="match status" value="1"/>
</dbReference>
<name>A0A4W4E446_ELEEL</name>
<organism evidence="3 4">
    <name type="scientific">Electrophorus electricus</name>
    <name type="common">Electric eel</name>
    <name type="synonym">Gymnotus electricus</name>
    <dbReference type="NCBI Taxonomy" id="8005"/>
    <lineage>
        <taxon>Eukaryota</taxon>
        <taxon>Metazoa</taxon>
        <taxon>Chordata</taxon>
        <taxon>Craniata</taxon>
        <taxon>Vertebrata</taxon>
        <taxon>Euteleostomi</taxon>
        <taxon>Actinopterygii</taxon>
        <taxon>Neopterygii</taxon>
        <taxon>Teleostei</taxon>
        <taxon>Ostariophysi</taxon>
        <taxon>Gymnotiformes</taxon>
        <taxon>Gymnotoidei</taxon>
        <taxon>Gymnotidae</taxon>
        <taxon>Electrophorus</taxon>
    </lineage>
</organism>
<dbReference type="AlphaFoldDB" id="A0A4W4E446"/>
<dbReference type="InterPro" id="IPR036179">
    <property type="entry name" value="Ig-like_dom_sf"/>
</dbReference>
<sequence>SASFPQLNKIICTGKCYLFMILFISSPGSRGQVTVTQDSVKAALPGDTVTISCRSNPAVHRWRDGDEGIFWYLQKPGEAPKLLIYEVKYKLSGIPDRFSGSGSGSDFTLTISGVQTEDEVFVRSLNEFVSLWYTFGGGTKLSVGRNPPTLTVLPPSSVQLQQEKVTLVCLANKGFPSDWKLSWKVAGSSWSSGVSQSSGLLQKDGLYSWSSTLTLQKEEWLKKTVTCEATKDSRCPVTQTLSREQCAEA</sequence>
<protein>
    <recommendedName>
        <fullName evidence="2">Ig-like domain-containing protein</fullName>
    </recommendedName>
</protein>